<proteinExistence type="predicted"/>
<gene>
    <name evidence="3" type="ORF">ES332_A05G007900v1</name>
</gene>
<dbReference type="Proteomes" id="UP000322667">
    <property type="component" value="Chromosome A05"/>
</dbReference>
<feature type="chain" id="PRO_5022901576" evidence="2">
    <location>
        <begin position="23"/>
        <end position="77"/>
    </location>
</feature>
<keyword evidence="2" id="KW-0732">Signal</keyword>
<evidence type="ECO:0000313" key="4">
    <source>
        <dbReference type="Proteomes" id="UP000322667"/>
    </source>
</evidence>
<keyword evidence="4" id="KW-1185">Reference proteome</keyword>
<feature type="signal peptide" evidence="2">
    <location>
        <begin position="1"/>
        <end position="22"/>
    </location>
</feature>
<keyword evidence="1" id="KW-0812">Transmembrane</keyword>
<keyword evidence="1" id="KW-0472">Membrane</keyword>
<sequence length="77" mass="8719">MFLLIIITCLLALTFEITNVRGSDFTMKSKFCIVKVNCEIFFSFLFIFPAMFHNIKRSFGSGSGFSAPKSMMGISRM</sequence>
<organism evidence="3 4">
    <name type="scientific">Gossypium tomentosum</name>
    <name type="common">Hawaiian cotton</name>
    <name type="synonym">Gossypium sandvicense</name>
    <dbReference type="NCBI Taxonomy" id="34277"/>
    <lineage>
        <taxon>Eukaryota</taxon>
        <taxon>Viridiplantae</taxon>
        <taxon>Streptophyta</taxon>
        <taxon>Embryophyta</taxon>
        <taxon>Tracheophyta</taxon>
        <taxon>Spermatophyta</taxon>
        <taxon>Magnoliopsida</taxon>
        <taxon>eudicotyledons</taxon>
        <taxon>Gunneridae</taxon>
        <taxon>Pentapetalae</taxon>
        <taxon>rosids</taxon>
        <taxon>malvids</taxon>
        <taxon>Malvales</taxon>
        <taxon>Malvaceae</taxon>
        <taxon>Malvoideae</taxon>
        <taxon>Gossypium</taxon>
    </lineage>
</organism>
<feature type="transmembrane region" description="Helical" evidence="1">
    <location>
        <begin position="32"/>
        <end position="52"/>
    </location>
</feature>
<name>A0A5D2Q997_GOSTO</name>
<protein>
    <submittedName>
        <fullName evidence="3">Uncharacterized protein</fullName>
    </submittedName>
</protein>
<dbReference type="EMBL" id="CM017614">
    <property type="protein sequence ID" value="TYI24773.1"/>
    <property type="molecule type" value="Genomic_DNA"/>
</dbReference>
<keyword evidence="1" id="KW-1133">Transmembrane helix</keyword>
<accession>A0A5D2Q997</accession>
<evidence type="ECO:0000256" key="1">
    <source>
        <dbReference type="SAM" id="Phobius"/>
    </source>
</evidence>
<reference evidence="3 4" key="1">
    <citation type="submission" date="2019-07" db="EMBL/GenBank/DDBJ databases">
        <title>WGS assembly of Gossypium tomentosum.</title>
        <authorList>
            <person name="Chen Z.J."/>
            <person name="Sreedasyam A."/>
            <person name="Ando A."/>
            <person name="Song Q."/>
            <person name="De L."/>
            <person name="Hulse-Kemp A."/>
            <person name="Ding M."/>
            <person name="Ye W."/>
            <person name="Kirkbride R."/>
            <person name="Jenkins J."/>
            <person name="Plott C."/>
            <person name="Lovell J."/>
            <person name="Lin Y.-M."/>
            <person name="Vaughn R."/>
            <person name="Liu B."/>
            <person name="Li W."/>
            <person name="Simpson S."/>
            <person name="Scheffler B."/>
            <person name="Saski C."/>
            <person name="Grover C."/>
            <person name="Hu G."/>
            <person name="Conover J."/>
            <person name="Carlson J."/>
            <person name="Shu S."/>
            <person name="Boston L."/>
            <person name="Williams M."/>
            <person name="Peterson D."/>
            <person name="Mcgee K."/>
            <person name="Jones D."/>
            <person name="Wendel J."/>
            <person name="Stelly D."/>
            <person name="Grimwood J."/>
            <person name="Schmutz J."/>
        </authorList>
    </citation>
    <scope>NUCLEOTIDE SEQUENCE [LARGE SCALE GENOMIC DNA]</scope>
    <source>
        <strain evidence="3">7179.01</strain>
    </source>
</reference>
<evidence type="ECO:0000313" key="3">
    <source>
        <dbReference type="EMBL" id="TYI24773.1"/>
    </source>
</evidence>
<dbReference type="AlphaFoldDB" id="A0A5D2Q997"/>
<evidence type="ECO:0000256" key="2">
    <source>
        <dbReference type="SAM" id="SignalP"/>
    </source>
</evidence>